<proteinExistence type="predicted"/>
<protein>
    <submittedName>
        <fullName evidence="1">Uncharacterized protein</fullName>
    </submittedName>
</protein>
<organism evidence="1 2">
    <name type="scientific">Eumeta variegata</name>
    <name type="common">Bagworm moth</name>
    <name type="synonym">Eumeta japonica</name>
    <dbReference type="NCBI Taxonomy" id="151549"/>
    <lineage>
        <taxon>Eukaryota</taxon>
        <taxon>Metazoa</taxon>
        <taxon>Ecdysozoa</taxon>
        <taxon>Arthropoda</taxon>
        <taxon>Hexapoda</taxon>
        <taxon>Insecta</taxon>
        <taxon>Pterygota</taxon>
        <taxon>Neoptera</taxon>
        <taxon>Endopterygota</taxon>
        <taxon>Lepidoptera</taxon>
        <taxon>Glossata</taxon>
        <taxon>Ditrysia</taxon>
        <taxon>Tineoidea</taxon>
        <taxon>Psychidae</taxon>
        <taxon>Oiketicinae</taxon>
        <taxon>Eumeta</taxon>
    </lineage>
</organism>
<evidence type="ECO:0000313" key="2">
    <source>
        <dbReference type="Proteomes" id="UP000299102"/>
    </source>
</evidence>
<keyword evidence="2" id="KW-1185">Reference proteome</keyword>
<dbReference type="AlphaFoldDB" id="A0A4C1UFB3"/>
<gene>
    <name evidence="1" type="ORF">EVAR_94324_1</name>
</gene>
<dbReference type="Proteomes" id="UP000299102">
    <property type="component" value="Unassembled WGS sequence"/>
</dbReference>
<reference evidence="1 2" key="1">
    <citation type="journal article" date="2019" name="Commun. Biol.">
        <title>The bagworm genome reveals a unique fibroin gene that provides high tensile strength.</title>
        <authorList>
            <person name="Kono N."/>
            <person name="Nakamura H."/>
            <person name="Ohtoshi R."/>
            <person name="Tomita M."/>
            <person name="Numata K."/>
            <person name="Arakawa K."/>
        </authorList>
    </citation>
    <scope>NUCLEOTIDE SEQUENCE [LARGE SCALE GENOMIC DNA]</scope>
</reference>
<comment type="caution">
    <text evidence="1">The sequence shown here is derived from an EMBL/GenBank/DDBJ whole genome shotgun (WGS) entry which is preliminary data.</text>
</comment>
<name>A0A4C1UFB3_EUMVA</name>
<accession>A0A4C1UFB3</accession>
<sequence>MAIGRDIAVVTFKQFPIQLFQRQCASTTALSRLDGPVLIVSLKSDVCIIVIPAFVSGFVITKFDSDRYPVLDADPGPALDVNFFHSRFLLRSHFDSNSGFDSDFILDPGSAVPLLIPVTLLILI</sequence>
<evidence type="ECO:0000313" key="1">
    <source>
        <dbReference type="EMBL" id="GBP25029.1"/>
    </source>
</evidence>
<dbReference type="EMBL" id="BGZK01000168">
    <property type="protein sequence ID" value="GBP25029.1"/>
    <property type="molecule type" value="Genomic_DNA"/>
</dbReference>